<organism evidence="2 3">
    <name type="scientific">Bifidobacterium catulorum</name>
    <dbReference type="NCBI Taxonomy" id="1630173"/>
    <lineage>
        <taxon>Bacteria</taxon>
        <taxon>Bacillati</taxon>
        <taxon>Actinomycetota</taxon>
        <taxon>Actinomycetes</taxon>
        <taxon>Bifidobacteriales</taxon>
        <taxon>Bifidobacteriaceae</taxon>
        <taxon>Bifidobacterium</taxon>
    </lineage>
</organism>
<feature type="domain" description="Tox-PL" evidence="1">
    <location>
        <begin position="25"/>
        <end position="136"/>
    </location>
</feature>
<gene>
    <name evidence="2" type="ORF">DF200_01095</name>
</gene>
<accession>A0A2U2MVK3</accession>
<comment type="caution">
    <text evidence="2">The sequence shown here is derived from an EMBL/GenBank/DDBJ whole genome shotgun (WGS) entry which is preliminary data.</text>
</comment>
<evidence type="ECO:0000259" key="1">
    <source>
        <dbReference type="Pfam" id="PF15644"/>
    </source>
</evidence>
<evidence type="ECO:0000313" key="2">
    <source>
        <dbReference type="EMBL" id="PWG60885.1"/>
    </source>
</evidence>
<proteinExistence type="predicted"/>
<dbReference type="EMBL" id="QFFN01000001">
    <property type="protein sequence ID" value="PWG60885.1"/>
    <property type="molecule type" value="Genomic_DNA"/>
</dbReference>
<name>A0A2U2MVK3_9BIFI</name>
<sequence length="179" mass="20225">MGIEDADRGNANPGYWSGNGEYGRNCQSCVPAYEMRRRGYDVIALPLSEDNSTQMAIRSDTTLTWRNPDTGRHPTLFHMHGRDATSTERRIAGRIKPGQRYAMHFGWKGKNNGHIVVVERVPTKGSPIIVVDSQKGRIWKLHEYLHGRDIDYSTLGIYRIDNLELEANAAASLMRARTP</sequence>
<dbReference type="InterPro" id="IPR028908">
    <property type="entry name" value="Tox-PL_dom"/>
</dbReference>
<dbReference type="OrthoDB" id="2677932at2"/>
<keyword evidence="3" id="KW-1185">Reference proteome</keyword>
<dbReference type="Pfam" id="PF15644">
    <property type="entry name" value="Gln_amidase"/>
    <property type="match status" value="1"/>
</dbReference>
<dbReference type="AlphaFoldDB" id="A0A2U2MVK3"/>
<evidence type="ECO:0000313" key="3">
    <source>
        <dbReference type="Proteomes" id="UP000245753"/>
    </source>
</evidence>
<protein>
    <recommendedName>
        <fullName evidence="1">Tox-PL domain-containing protein</fullName>
    </recommendedName>
</protein>
<dbReference type="Proteomes" id="UP000245753">
    <property type="component" value="Unassembled WGS sequence"/>
</dbReference>
<reference evidence="2 3" key="1">
    <citation type="journal article" date="2018" name="Int. J. Syst. Evol. Microbiol.">
        <title>Bifidobacterium catulorum sp. nov., a novel taxon from the faeces of the baby common marmoset (Callithrix jacchus).</title>
        <authorList>
            <person name="Modesto M."/>
            <person name="Michelini S."/>
            <person name="Oki K."/>
            <person name="Biavati B."/>
            <person name="Watanabe K."/>
            <person name="Mattarelli P."/>
        </authorList>
    </citation>
    <scope>NUCLEOTIDE SEQUENCE [LARGE SCALE GENOMIC DNA]</scope>
    <source>
        <strain evidence="2 3">MRM 8.19</strain>
    </source>
</reference>